<sequence>MKQIMPWIKASRLPSQSYIFLPLLLGQSVYYYNENHLNPITFLLVQLFGIFNQLYIVYANDYADRETDLKNETFTIFSGGSRVIAEGKLKSHSLKKAGILMAILCTIVSSVTAVYTGKTILIVLNLCAIFLLYAYSYPPFRLSYRGGGEFLQMLGVGMILPTYGYLAQSGDFSHFPIELFYILLPMNLACAIATSLPDAPSDKISKKKTITVLLGDPLAKTVLLILEIVTYLFFIRYLQIHFSYFEKDFYHYIPLLGIFGSILGRKGKPGGYSISLFVFFSIFFALSVQIELILYFFYG</sequence>
<feature type="transmembrane region" description="Helical" evidence="9">
    <location>
        <begin position="39"/>
        <end position="58"/>
    </location>
</feature>
<dbReference type="PANTHER" id="PTHR13929">
    <property type="entry name" value="1,4-DIHYDROXY-2-NAPHTHOATE OCTAPRENYLTRANSFERASE"/>
    <property type="match status" value="1"/>
</dbReference>
<comment type="subcellular location">
    <subcellularLocation>
        <location evidence="1">Membrane</location>
        <topology evidence="1">Multi-pass membrane protein</topology>
    </subcellularLocation>
</comment>
<dbReference type="CDD" id="cd13962">
    <property type="entry name" value="PT_UbiA_UBIAD1"/>
    <property type="match status" value="1"/>
</dbReference>
<dbReference type="Proteomes" id="UP000298264">
    <property type="component" value="Unassembled WGS sequence"/>
</dbReference>
<dbReference type="GO" id="GO:0004659">
    <property type="term" value="F:prenyltransferase activity"/>
    <property type="evidence" value="ECO:0007669"/>
    <property type="project" value="InterPro"/>
</dbReference>
<evidence type="ECO:0000313" key="10">
    <source>
        <dbReference type="EMBL" id="TGN14042.1"/>
    </source>
</evidence>
<dbReference type="GO" id="GO:0042371">
    <property type="term" value="P:vitamin K biosynthetic process"/>
    <property type="evidence" value="ECO:0007669"/>
    <property type="project" value="TreeGrafter"/>
</dbReference>
<keyword evidence="4" id="KW-1003">Cell membrane</keyword>
<evidence type="ECO:0000256" key="9">
    <source>
        <dbReference type="SAM" id="Phobius"/>
    </source>
</evidence>
<dbReference type="Gene3D" id="1.10.357.140">
    <property type="entry name" value="UbiA prenyltransferase"/>
    <property type="match status" value="1"/>
</dbReference>
<dbReference type="UniPathway" id="UPA00079"/>
<feature type="transmembrane region" description="Helical" evidence="9">
    <location>
        <begin position="218"/>
        <end position="237"/>
    </location>
</feature>
<feature type="transmembrane region" description="Helical" evidence="9">
    <location>
        <begin position="276"/>
        <end position="298"/>
    </location>
</feature>
<dbReference type="InterPro" id="IPR000537">
    <property type="entry name" value="UbiA_prenyltransferase"/>
</dbReference>
<feature type="transmembrane region" description="Helical" evidence="9">
    <location>
        <begin position="97"/>
        <end position="114"/>
    </location>
</feature>
<accession>A0A4R9LTQ4</accession>
<keyword evidence="7 9" id="KW-1133">Transmembrane helix</keyword>
<evidence type="ECO:0000313" key="11">
    <source>
        <dbReference type="Proteomes" id="UP000298264"/>
    </source>
</evidence>
<dbReference type="EMBL" id="RQHV01000018">
    <property type="protein sequence ID" value="TGN14042.1"/>
    <property type="molecule type" value="Genomic_DNA"/>
</dbReference>
<dbReference type="AlphaFoldDB" id="A0A4R9LTQ4"/>
<keyword evidence="11" id="KW-1185">Reference proteome</keyword>
<name>A0A4R9LTQ4_9LEPT</name>
<evidence type="ECO:0000256" key="3">
    <source>
        <dbReference type="ARBA" id="ARBA00022428"/>
    </source>
</evidence>
<feature type="transmembrane region" description="Helical" evidence="9">
    <location>
        <begin position="179"/>
        <end position="197"/>
    </location>
</feature>
<keyword evidence="3" id="KW-0474">Menaquinone biosynthesis</keyword>
<keyword evidence="8 9" id="KW-0472">Membrane</keyword>
<dbReference type="InterPro" id="IPR026046">
    <property type="entry name" value="UBIAD1"/>
</dbReference>
<dbReference type="GO" id="GO:0009234">
    <property type="term" value="P:menaquinone biosynthetic process"/>
    <property type="evidence" value="ECO:0007669"/>
    <property type="project" value="UniProtKB-UniPathway"/>
</dbReference>
<keyword evidence="5 10" id="KW-0808">Transferase</keyword>
<evidence type="ECO:0000256" key="5">
    <source>
        <dbReference type="ARBA" id="ARBA00022679"/>
    </source>
</evidence>
<comment type="pathway">
    <text evidence="2">Quinol/quinone metabolism; menaquinone biosynthesis.</text>
</comment>
<gene>
    <name evidence="10" type="ORF">EHS11_02965</name>
</gene>
<dbReference type="GO" id="GO:0016020">
    <property type="term" value="C:membrane"/>
    <property type="evidence" value="ECO:0007669"/>
    <property type="project" value="UniProtKB-SubCell"/>
</dbReference>
<reference evidence="10" key="1">
    <citation type="journal article" date="2019" name="PLoS Negl. Trop. Dis.">
        <title>Revisiting the worldwide diversity of Leptospira species in the environment.</title>
        <authorList>
            <person name="Vincent A.T."/>
            <person name="Schiettekatte O."/>
            <person name="Bourhy P."/>
            <person name="Veyrier F.J."/>
            <person name="Picardeau M."/>
        </authorList>
    </citation>
    <scope>NUCLEOTIDE SEQUENCE [LARGE SCALE GENOMIC DNA]</scope>
    <source>
        <strain evidence="10">201400974</strain>
    </source>
</reference>
<feature type="transmembrane region" description="Helical" evidence="9">
    <location>
        <begin position="249"/>
        <end position="264"/>
    </location>
</feature>
<evidence type="ECO:0000256" key="7">
    <source>
        <dbReference type="ARBA" id="ARBA00022989"/>
    </source>
</evidence>
<dbReference type="InterPro" id="IPR044878">
    <property type="entry name" value="UbiA_sf"/>
</dbReference>
<keyword evidence="6 9" id="KW-0812">Transmembrane</keyword>
<feature type="transmembrane region" description="Helical" evidence="9">
    <location>
        <begin position="150"/>
        <end position="167"/>
    </location>
</feature>
<feature type="transmembrane region" description="Helical" evidence="9">
    <location>
        <begin position="120"/>
        <end position="138"/>
    </location>
</feature>
<proteinExistence type="predicted"/>
<dbReference type="PANTHER" id="PTHR13929:SF0">
    <property type="entry name" value="UBIA PRENYLTRANSFERASE DOMAIN-CONTAINING PROTEIN 1"/>
    <property type="match status" value="1"/>
</dbReference>
<protein>
    <submittedName>
        <fullName evidence="10">Prenyltransferase</fullName>
    </submittedName>
</protein>
<evidence type="ECO:0000256" key="2">
    <source>
        <dbReference type="ARBA" id="ARBA00004863"/>
    </source>
</evidence>
<evidence type="ECO:0000256" key="4">
    <source>
        <dbReference type="ARBA" id="ARBA00022475"/>
    </source>
</evidence>
<dbReference type="Pfam" id="PF01040">
    <property type="entry name" value="UbiA"/>
    <property type="match status" value="1"/>
</dbReference>
<organism evidence="10 11">
    <name type="scientific">Leptospira ilyithenensis</name>
    <dbReference type="NCBI Taxonomy" id="2484901"/>
    <lineage>
        <taxon>Bacteria</taxon>
        <taxon>Pseudomonadati</taxon>
        <taxon>Spirochaetota</taxon>
        <taxon>Spirochaetia</taxon>
        <taxon>Leptospirales</taxon>
        <taxon>Leptospiraceae</taxon>
        <taxon>Leptospira</taxon>
    </lineage>
</organism>
<evidence type="ECO:0000256" key="8">
    <source>
        <dbReference type="ARBA" id="ARBA00023136"/>
    </source>
</evidence>
<dbReference type="OrthoDB" id="322620at2"/>
<evidence type="ECO:0000256" key="1">
    <source>
        <dbReference type="ARBA" id="ARBA00004141"/>
    </source>
</evidence>
<evidence type="ECO:0000256" key="6">
    <source>
        <dbReference type="ARBA" id="ARBA00022692"/>
    </source>
</evidence>
<comment type="caution">
    <text evidence="10">The sequence shown here is derived from an EMBL/GenBank/DDBJ whole genome shotgun (WGS) entry which is preliminary data.</text>
</comment>
<dbReference type="RefSeq" id="WP_135762934.1">
    <property type="nucleotide sequence ID" value="NZ_RQHV01000018.1"/>
</dbReference>
<feature type="transmembrane region" description="Helical" evidence="9">
    <location>
        <begin position="12"/>
        <end position="33"/>
    </location>
</feature>